<organism evidence="1 2">
    <name type="scientific">Peterkaempfera bronchialis</name>
    <dbReference type="NCBI Taxonomy" id="2126346"/>
    <lineage>
        <taxon>Bacteria</taxon>
        <taxon>Bacillati</taxon>
        <taxon>Actinomycetota</taxon>
        <taxon>Actinomycetes</taxon>
        <taxon>Kitasatosporales</taxon>
        <taxon>Streptomycetaceae</taxon>
        <taxon>Peterkaempfera</taxon>
    </lineage>
</organism>
<proteinExistence type="predicted"/>
<reference evidence="2" key="1">
    <citation type="submission" date="2018-07" db="EMBL/GenBank/DDBJ databases">
        <title>Streptacidiphilus bronchialis DSM 106435 chromosome.</title>
        <authorList>
            <person name="Batra D."/>
            <person name="Gulvik C.A."/>
        </authorList>
    </citation>
    <scope>NUCLEOTIDE SEQUENCE [LARGE SCALE GENOMIC DNA]</scope>
    <source>
        <strain evidence="2">DSM 106435</strain>
    </source>
</reference>
<dbReference type="Proteomes" id="UP000249340">
    <property type="component" value="Chromosome"/>
</dbReference>
<dbReference type="OrthoDB" id="3030at2"/>
<keyword evidence="2" id="KW-1185">Reference proteome</keyword>
<name>A0A345ST59_9ACTN</name>
<accession>A0A345ST59</accession>
<dbReference type="EMBL" id="CP031264">
    <property type="protein sequence ID" value="AXI76914.1"/>
    <property type="molecule type" value="Genomic_DNA"/>
</dbReference>
<protein>
    <submittedName>
        <fullName evidence="1">Uncharacterized protein</fullName>
    </submittedName>
</protein>
<dbReference type="RefSeq" id="WP_111494916.1">
    <property type="nucleotide sequence ID" value="NZ_CP031264.1"/>
</dbReference>
<dbReference type="KEGG" id="stri:C7M71_005065"/>
<sequence length="90" mass="9953">MLGAGTHNDLGLTEPLETEPRCFHTRPFLVMDGNRFTGALTATINDPRLRGLPPVGAIDQFVDSTDVTRFSDRRRRYITGPGLGTPQLEQ</sequence>
<evidence type="ECO:0000313" key="1">
    <source>
        <dbReference type="EMBL" id="AXI76914.1"/>
    </source>
</evidence>
<gene>
    <name evidence="1" type="ORF">C7M71_005065</name>
</gene>
<dbReference type="AlphaFoldDB" id="A0A345ST59"/>
<evidence type="ECO:0000313" key="2">
    <source>
        <dbReference type="Proteomes" id="UP000249340"/>
    </source>
</evidence>